<protein>
    <recommendedName>
        <fullName evidence="10">Odorant receptor</fullName>
    </recommendedName>
</protein>
<feature type="transmembrane region" description="Helical" evidence="10">
    <location>
        <begin position="275"/>
        <end position="298"/>
    </location>
</feature>
<organism evidence="12">
    <name type="scientific">Harpegnathos saltator</name>
    <name type="common">Jerdon's jumping ant</name>
    <dbReference type="NCBI Taxonomy" id="610380"/>
    <lineage>
        <taxon>Eukaryota</taxon>
        <taxon>Metazoa</taxon>
        <taxon>Ecdysozoa</taxon>
        <taxon>Arthropoda</taxon>
        <taxon>Hexapoda</taxon>
        <taxon>Insecta</taxon>
        <taxon>Pterygota</taxon>
        <taxon>Neoptera</taxon>
        <taxon>Endopterygota</taxon>
        <taxon>Hymenoptera</taxon>
        <taxon>Apocrita</taxon>
        <taxon>Aculeata</taxon>
        <taxon>Formicoidea</taxon>
        <taxon>Formicidae</taxon>
        <taxon>Ponerinae</taxon>
        <taxon>Ponerini</taxon>
        <taxon>Harpegnathos</taxon>
    </lineage>
</organism>
<keyword evidence="8 10" id="KW-0675">Receptor</keyword>
<evidence type="ECO:0000256" key="10">
    <source>
        <dbReference type="RuleBase" id="RU351113"/>
    </source>
</evidence>
<evidence type="ECO:0000256" key="8">
    <source>
        <dbReference type="ARBA" id="ARBA00023170"/>
    </source>
</evidence>
<comment type="subcellular location">
    <subcellularLocation>
        <location evidence="1 10">Cell membrane</location>
        <topology evidence="1 10">Multi-pass membrane protein</topology>
    </subcellularLocation>
</comment>
<dbReference type="EMBL" id="GL451753">
    <property type="protein sequence ID" value="EFN78637.1"/>
    <property type="molecule type" value="Genomic_DNA"/>
</dbReference>
<evidence type="ECO:0000256" key="7">
    <source>
        <dbReference type="ARBA" id="ARBA00023136"/>
    </source>
</evidence>
<dbReference type="Proteomes" id="UP000008237">
    <property type="component" value="Unassembled WGS sequence"/>
</dbReference>
<feature type="transmembrane region" description="Helical" evidence="10">
    <location>
        <begin position="51"/>
        <end position="74"/>
    </location>
</feature>
<comment type="caution">
    <text evidence="10">Lacks conserved residue(s) required for the propagation of feature annotation.</text>
</comment>
<keyword evidence="12" id="KW-1185">Reference proteome</keyword>
<proteinExistence type="inferred from homology"/>
<dbReference type="OMA" id="IVFLCEM"/>
<feature type="transmembrane region" description="Helical" evidence="10">
    <location>
        <begin position="86"/>
        <end position="104"/>
    </location>
</feature>
<reference evidence="11 12" key="1">
    <citation type="journal article" date="2010" name="Science">
        <title>Genomic comparison of the ants Camponotus floridanus and Harpegnathos saltator.</title>
        <authorList>
            <person name="Bonasio R."/>
            <person name="Zhang G."/>
            <person name="Ye C."/>
            <person name="Mutti N.S."/>
            <person name="Fang X."/>
            <person name="Qin N."/>
            <person name="Donahue G."/>
            <person name="Yang P."/>
            <person name="Li Q."/>
            <person name="Li C."/>
            <person name="Zhang P."/>
            <person name="Huang Z."/>
            <person name="Berger S.L."/>
            <person name="Reinberg D."/>
            <person name="Wang J."/>
            <person name="Liebig J."/>
        </authorList>
    </citation>
    <scope>NUCLEOTIDE SEQUENCE [LARGE SCALE GENOMIC DNA]</scope>
    <source>
        <strain evidence="11 12">R22 G/1</strain>
    </source>
</reference>
<evidence type="ECO:0000256" key="3">
    <source>
        <dbReference type="ARBA" id="ARBA00022606"/>
    </source>
</evidence>
<evidence type="ECO:0000313" key="12">
    <source>
        <dbReference type="Proteomes" id="UP000008237"/>
    </source>
</evidence>
<dbReference type="InParanoid" id="E2C085"/>
<evidence type="ECO:0000256" key="6">
    <source>
        <dbReference type="ARBA" id="ARBA00022989"/>
    </source>
</evidence>
<dbReference type="OrthoDB" id="7540137at2759"/>
<evidence type="ECO:0000256" key="5">
    <source>
        <dbReference type="ARBA" id="ARBA00022725"/>
    </source>
</evidence>
<dbReference type="Pfam" id="PF02949">
    <property type="entry name" value="7tm_6"/>
    <property type="match status" value="1"/>
</dbReference>
<dbReference type="GO" id="GO:0007165">
    <property type="term" value="P:signal transduction"/>
    <property type="evidence" value="ECO:0007669"/>
    <property type="project" value="UniProtKB-KW"/>
</dbReference>
<keyword evidence="2" id="KW-1003">Cell membrane</keyword>
<keyword evidence="9 10" id="KW-0807">Transducer</keyword>
<accession>E2C085</accession>
<evidence type="ECO:0000256" key="1">
    <source>
        <dbReference type="ARBA" id="ARBA00004651"/>
    </source>
</evidence>
<keyword evidence="4 10" id="KW-0812">Transmembrane</keyword>
<keyword evidence="3 10" id="KW-0716">Sensory transduction</keyword>
<evidence type="ECO:0000313" key="11">
    <source>
        <dbReference type="EMBL" id="EFN78637.1"/>
    </source>
</evidence>
<keyword evidence="6 10" id="KW-1133">Transmembrane helix</keyword>
<dbReference type="PANTHER" id="PTHR21137">
    <property type="entry name" value="ODORANT RECEPTOR"/>
    <property type="match status" value="1"/>
</dbReference>
<feature type="transmembrane region" description="Helical" evidence="10">
    <location>
        <begin position="310"/>
        <end position="330"/>
    </location>
</feature>
<evidence type="ECO:0000256" key="2">
    <source>
        <dbReference type="ARBA" id="ARBA00022475"/>
    </source>
</evidence>
<dbReference type="AlphaFoldDB" id="E2C085"/>
<comment type="similarity">
    <text evidence="10">Belongs to the insect chemoreceptor superfamily. Heteromeric odorant receptor channel (TC 1.A.69) family.</text>
</comment>
<evidence type="ECO:0000256" key="9">
    <source>
        <dbReference type="ARBA" id="ARBA00023224"/>
    </source>
</evidence>
<gene>
    <name evidence="11" type="ORF">EAI_17435</name>
</gene>
<name>E2C085_HARSA</name>
<feature type="transmembrane region" description="Helical" evidence="10">
    <location>
        <begin position="195"/>
        <end position="211"/>
    </location>
</feature>
<keyword evidence="7 10" id="KW-0472">Membrane</keyword>
<evidence type="ECO:0000256" key="4">
    <source>
        <dbReference type="ARBA" id="ARBA00022692"/>
    </source>
</evidence>
<dbReference type="GO" id="GO:0005549">
    <property type="term" value="F:odorant binding"/>
    <property type="evidence" value="ECO:0007669"/>
    <property type="project" value="InterPro"/>
</dbReference>
<dbReference type="PANTHER" id="PTHR21137:SF35">
    <property type="entry name" value="ODORANT RECEPTOR 19A-RELATED"/>
    <property type="match status" value="1"/>
</dbReference>
<dbReference type="GO" id="GO:0005886">
    <property type="term" value="C:plasma membrane"/>
    <property type="evidence" value="ECO:0007669"/>
    <property type="project" value="UniProtKB-SubCell"/>
</dbReference>
<sequence>MSTSNDSTLFRNINYRSDTEYVVKVAKTLLTPIGIWPLYRGDSASDKIKTYLQTGVMFCLMCFLLIPHVIYTFFDAEDLTRYMKVIGAQVFSLLAIIKFWTMIVNRDGIRYCLQQMEIQYRDVECEEDRLVMAKSAKIGRLFTVTYLGLSYGGALPYHIIMPLLAERIVKEDNTTQIPLPYLSDYVFFVVEKSPFYEIIFVSQILISSIILSTNCGVYSLIATCVMHGCCLFEVVRRQIGMVLNNGTDHLHEQLGRIIENHMRAIRFAEMIEKSLNIVFLCEMVGCTIIICFLEFGVLKEWEDGENLAMGTYFVLMTSMFVNVYIITFIGDRLKEEVQKLQKARIHLGCLTGLAFPDLQALPRKRHPGQSLPGWTQSSASKNYPTVVQRETLETSDDSAMRTETEQGNAETSCPLCALVRRLGTLVCPQGPLNDPGKENSYAS</sequence>
<keyword evidence="5 10" id="KW-0552">Olfaction</keyword>
<dbReference type="InterPro" id="IPR004117">
    <property type="entry name" value="7tm6_olfct_rcpt"/>
</dbReference>
<dbReference type="GO" id="GO:0004984">
    <property type="term" value="F:olfactory receptor activity"/>
    <property type="evidence" value="ECO:0007669"/>
    <property type="project" value="InterPro"/>
</dbReference>